<gene>
    <name evidence="2" type="ORF">D9613_012693</name>
</gene>
<accession>A0A8H4VIV1</accession>
<dbReference type="Proteomes" id="UP000521872">
    <property type="component" value="Unassembled WGS sequence"/>
</dbReference>
<proteinExistence type="predicted"/>
<keyword evidence="3" id="KW-1185">Reference proteome</keyword>
<feature type="region of interest" description="Disordered" evidence="1">
    <location>
        <begin position="108"/>
        <end position="166"/>
    </location>
</feature>
<organism evidence="2 3">
    <name type="scientific">Agrocybe pediades</name>
    <dbReference type="NCBI Taxonomy" id="84607"/>
    <lineage>
        <taxon>Eukaryota</taxon>
        <taxon>Fungi</taxon>
        <taxon>Dikarya</taxon>
        <taxon>Basidiomycota</taxon>
        <taxon>Agaricomycotina</taxon>
        <taxon>Agaricomycetes</taxon>
        <taxon>Agaricomycetidae</taxon>
        <taxon>Agaricales</taxon>
        <taxon>Agaricineae</taxon>
        <taxon>Strophariaceae</taxon>
        <taxon>Agrocybe</taxon>
    </lineage>
</organism>
<reference evidence="2 3" key="1">
    <citation type="submission" date="2019-12" db="EMBL/GenBank/DDBJ databases">
        <authorList>
            <person name="Floudas D."/>
            <person name="Bentzer J."/>
            <person name="Ahren D."/>
            <person name="Johansson T."/>
            <person name="Persson P."/>
            <person name="Tunlid A."/>
        </authorList>
    </citation>
    <scope>NUCLEOTIDE SEQUENCE [LARGE SCALE GENOMIC DNA]</scope>
    <source>
        <strain evidence="2 3">CBS 102.39</strain>
    </source>
</reference>
<dbReference type="AlphaFoldDB" id="A0A8H4VIV1"/>
<comment type="caution">
    <text evidence="2">The sequence shown here is derived from an EMBL/GenBank/DDBJ whole genome shotgun (WGS) entry which is preliminary data.</text>
</comment>
<evidence type="ECO:0000313" key="3">
    <source>
        <dbReference type="Proteomes" id="UP000521872"/>
    </source>
</evidence>
<name>A0A8H4VIV1_9AGAR</name>
<protein>
    <submittedName>
        <fullName evidence="2">Uncharacterized protein</fullName>
    </submittedName>
</protein>
<dbReference type="EMBL" id="JAACJL010000048">
    <property type="protein sequence ID" value="KAF4612566.1"/>
    <property type="molecule type" value="Genomic_DNA"/>
</dbReference>
<sequence length="366" mass="40186">MDLQLDAVLGVFQRRLQDQESIEVRYAALEASVAFLTACDSKQLALNIAHDRKNIKLSLFINISFDAHAIDDLTFYQLRPSVSNAFDVFTQSHPPSVDCGPTRPAVRPFPAAAGAGGSGGRRSAFMFPPGGSSPNGGMDHGLDDGDDDTQNADGEEDNVNAELDLERDERSTLRLSALEFMISLSESRPSMVKKVNGWTEVIWRMRMRDWRAINDLQLSRNGCTSSIIRAVVRSISMCDGRKGDSATCVPGRTESHFSLRAGDLSTLSTGITTASHWRSPPNLESPFDDEFDGRVRRLAGDTGGGDMRTRRQRMLIGLPALDTPPLTRSDARADQTPTPLATQLHFLNLLGGEEAPYEGLHAVWRR</sequence>
<evidence type="ECO:0000256" key="1">
    <source>
        <dbReference type="SAM" id="MobiDB-lite"/>
    </source>
</evidence>
<evidence type="ECO:0000313" key="2">
    <source>
        <dbReference type="EMBL" id="KAF4612566.1"/>
    </source>
</evidence>
<feature type="compositionally biased region" description="Acidic residues" evidence="1">
    <location>
        <begin position="144"/>
        <end position="166"/>
    </location>
</feature>